<evidence type="ECO:0000256" key="1">
    <source>
        <dbReference type="SAM" id="MobiDB-lite"/>
    </source>
</evidence>
<dbReference type="Proteomes" id="UP001151752">
    <property type="component" value="Chromosome 15W"/>
</dbReference>
<protein>
    <submittedName>
        <fullName evidence="2">Uncharacterized protein</fullName>
    </submittedName>
</protein>
<reference evidence="2" key="2">
    <citation type="journal article" date="2023" name="Int. J. Mol. Sci.">
        <title>De Novo Assembly and Annotation of 11 Diverse Shrub Willow (Salix) Genomes Reveals Novel Gene Organization in Sex-Linked Regions.</title>
        <authorList>
            <person name="Hyden B."/>
            <person name="Feng K."/>
            <person name="Yates T.B."/>
            <person name="Jawdy S."/>
            <person name="Cereghino C."/>
            <person name="Smart L.B."/>
            <person name="Muchero W."/>
        </authorList>
    </citation>
    <scope>NUCLEOTIDE SEQUENCE</scope>
    <source>
        <tissue evidence="2">Shoot tip</tissue>
    </source>
</reference>
<evidence type="ECO:0000313" key="2">
    <source>
        <dbReference type="EMBL" id="KAJ6688188.1"/>
    </source>
</evidence>
<dbReference type="EMBL" id="JAPFFM010000019">
    <property type="protein sequence ID" value="KAJ6688188.1"/>
    <property type="molecule type" value="Genomic_DNA"/>
</dbReference>
<comment type="caution">
    <text evidence="2">The sequence shown here is derived from an EMBL/GenBank/DDBJ whole genome shotgun (WGS) entry which is preliminary data.</text>
</comment>
<reference evidence="2" key="1">
    <citation type="submission" date="2022-11" db="EMBL/GenBank/DDBJ databases">
        <authorList>
            <person name="Hyden B.L."/>
            <person name="Feng K."/>
            <person name="Yates T."/>
            <person name="Jawdy S."/>
            <person name="Smart L.B."/>
            <person name="Muchero W."/>
        </authorList>
    </citation>
    <scope>NUCLEOTIDE SEQUENCE</scope>
    <source>
        <tissue evidence="2">Shoot tip</tissue>
    </source>
</reference>
<feature type="compositionally biased region" description="Polar residues" evidence="1">
    <location>
        <begin position="11"/>
        <end position="20"/>
    </location>
</feature>
<feature type="compositionally biased region" description="Basic and acidic residues" evidence="1">
    <location>
        <begin position="95"/>
        <end position="106"/>
    </location>
</feature>
<keyword evidence="3" id="KW-1185">Reference proteome</keyword>
<gene>
    <name evidence="2" type="ORF">OIU74_016823</name>
</gene>
<proteinExistence type="predicted"/>
<dbReference type="AlphaFoldDB" id="A0A9Q0SSV0"/>
<organism evidence="2 3">
    <name type="scientific">Salix koriyanagi</name>
    <dbReference type="NCBI Taxonomy" id="2511006"/>
    <lineage>
        <taxon>Eukaryota</taxon>
        <taxon>Viridiplantae</taxon>
        <taxon>Streptophyta</taxon>
        <taxon>Embryophyta</taxon>
        <taxon>Tracheophyta</taxon>
        <taxon>Spermatophyta</taxon>
        <taxon>Magnoliopsida</taxon>
        <taxon>eudicotyledons</taxon>
        <taxon>Gunneridae</taxon>
        <taxon>Pentapetalae</taxon>
        <taxon>rosids</taxon>
        <taxon>fabids</taxon>
        <taxon>Malpighiales</taxon>
        <taxon>Salicaceae</taxon>
        <taxon>Saliceae</taxon>
        <taxon>Salix</taxon>
    </lineage>
</organism>
<sequence>MIHNGEGTHDTIPNPTSSDPLGSIKSDGGDASQYSSCLESEFERYCSATSVMGTPSICSSSLGPSFNDCVETDFGSLKSLDDSFEEKRIDGLEIRGNEMDSRRESGRLGIGNEENDGCLSGLDVEVGLGFDGGEVERGDDRGFV</sequence>
<feature type="region of interest" description="Disordered" evidence="1">
    <location>
        <begin position="1"/>
        <end position="33"/>
    </location>
</feature>
<name>A0A9Q0SSV0_9ROSI</name>
<accession>A0A9Q0SSV0</accession>
<evidence type="ECO:0000313" key="3">
    <source>
        <dbReference type="Proteomes" id="UP001151752"/>
    </source>
</evidence>
<feature type="region of interest" description="Disordered" evidence="1">
    <location>
        <begin position="95"/>
        <end position="119"/>
    </location>
</feature>